<dbReference type="InterPro" id="IPR052920">
    <property type="entry name" value="DNA-binding_regulatory"/>
</dbReference>
<proteinExistence type="predicted"/>
<reference evidence="2 3" key="1">
    <citation type="submission" date="2017-12" db="EMBL/GenBank/DDBJ databases">
        <title>Complete genome sequence of Spiroplasma floricola 23-6 (ATCC 29989).</title>
        <authorList>
            <person name="Tsai Y.-M."/>
            <person name="Wu P.-S."/>
            <person name="Lo W.-S."/>
            <person name="Kuo C.-H."/>
        </authorList>
    </citation>
    <scope>NUCLEOTIDE SEQUENCE [LARGE SCALE GENOMIC DNA]</scope>
    <source>
        <strain evidence="2 3">23-6</strain>
    </source>
</reference>
<dbReference type="EMBL" id="CP025057">
    <property type="protein sequence ID" value="AUB31869.1"/>
    <property type="molecule type" value="Genomic_DNA"/>
</dbReference>
<dbReference type="SUPFAM" id="SSF53474">
    <property type="entry name" value="alpha/beta-Hydrolases"/>
    <property type="match status" value="1"/>
</dbReference>
<dbReference type="InterPro" id="IPR022742">
    <property type="entry name" value="Hydrolase_4"/>
</dbReference>
<dbReference type="Pfam" id="PF12146">
    <property type="entry name" value="Hydrolase_4"/>
    <property type="match status" value="1"/>
</dbReference>
<organism evidence="2 3">
    <name type="scientific">Spiroplasma floricola 23-6</name>
    <dbReference type="NCBI Taxonomy" id="1336749"/>
    <lineage>
        <taxon>Bacteria</taxon>
        <taxon>Bacillati</taxon>
        <taxon>Mycoplasmatota</taxon>
        <taxon>Mollicutes</taxon>
        <taxon>Entomoplasmatales</taxon>
        <taxon>Spiroplasmataceae</taxon>
        <taxon>Spiroplasma</taxon>
    </lineage>
</organism>
<dbReference type="Gene3D" id="3.40.50.1820">
    <property type="entry name" value="alpha/beta hydrolase"/>
    <property type="match status" value="1"/>
</dbReference>
<dbReference type="PANTHER" id="PTHR43358">
    <property type="entry name" value="ALPHA/BETA-HYDROLASE"/>
    <property type="match status" value="1"/>
</dbReference>
<protein>
    <recommendedName>
        <fullName evidence="1">Serine aminopeptidase S33 domain-containing protein</fullName>
    </recommendedName>
</protein>
<evidence type="ECO:0000259" key="1">
    <source>
        <dbReference type="Pfam" id="PF12146"/>
    </source>
</evidence>
<dbReference type="Proteomes" id="UP000231823">
    <property type="component" value="Chromosome"/>
</dbReference>
<dbReference type="AlphaFoldDB" id="A0A2K8SEJ5"/>
<dbReference type="KEGG" id="sfz:SFLOR_v1c08210"/>
<dbReference type="InterPro" id="IPR008547">
    <property type="entry name" value="DUF829_TMEM53"/>
</dbReference>
<evidence type="ECO:0000313" key="3">
    <source>
        <dbReference type="Proteomes" id="UP000231823"/>
    </source>
</evidence>
<evidence type="ECO:0000313" key="2">
    <source>
        <dbReference type="EMBL" id="AUB31869.1"/>
    </source>
</evidence>
<feature type="domain" description="Serine aminopeptidase S33" evidence="1">
    <location>
        <begin position="81"/>
        <end position="217"/>
    </location>
</feature>
<dbReference type="Pfam" id="PF05705">
    <property type="entry name" value="DUF829"/>
    <property type="match status" value="1"/>
</dbReference>
<dbReference type="InterPro" id="IPR029058">
    <property type="entry name" value="AB_hydrolase_fold"/>
</dbReference>
<dbReference type="OrthoDB" id="384284at2"/>
<name>A0A2K8SEJ5_9MOLU</name>
<keyword evidence="3" id="KW-1185">Reference proteome</keyword>
<sequence length="311" mass="36357">MNELLIEKIISILNNRNRNNFDIYKNKGYINLLGLYQQAIFDQTNDQEVLNLNIKNFKKVEFKSFDSKNLVGIVHLNEKRSKKWIIACHGFGSSKESSAIASYYFNKLGYNIFAFDFRNHGESDDAIITMGINEEKDLKSALDYLKKNYKVKELSLIGFSMGAHTLNRFALSDNIKKYNIKFAIADSPYFETTKVLKKIINSIGGSLVGNFLDKLLVEVYKVYNNKYKINIEEDTLTYRIPLCKNTFPILYLHSKKDIVTNYQDSEKFYNLRKVLKVKDSLHIFQTGEHIRTQIVHTEMYWKLVENFIKNK</sequence>
<dbReference type="PANTHER" id="PTHR43358:SF4">
    <property type="entry name" value="ALPHA_BETA HYDROLASE FOLD-1 DOMAIN-CONTAINING PROTEIN"/>
    <property type="match status" value="1"/>
</dbReference>
<dbReference type="RefSeq" id="WP_100916831.1">
    <property type="nucleotide sequence ID" value="NZ_CP025057.1"/>
</dbReference>
<gene>
    <name evidence="2" type="ORF">SFLOR_v1c08210</name>
</gene>
<accession>A0A2K8SEJ5</accession>